<dbReference type="InterPro" id="IPR001375">
    <property type="entry name" value="Peptidase_S9_cat"/>
</dbReference>
<dbReference type="InterPro" id="IPR050300">
    <property type="entry name" value="GDXG_lipolytic_enzyme"/>
</dbReference>
<dbReference type="PANTHER" id="PTHR48081">
    <property type="entry name" value="AB HYDROLASE SUPERFAMILY PROTEIN C4A8.06C"/>
    <property type="match status" value="1"/>
</dbReference>
<evidence type="ECO:0000259" key="3">
    <source>
        <dbReference type="Pfam" id="PF00326"/>
    </source>
</evidence>
<proteinExistence type="predicted"/>
<evidence type="ECO:0000256" key="2">
    <source>
        <dbReference type="SAM" id="SignalP"/>
    </source>
</evidence>
<dbReference type="GO" id="GO:0008236">
    <property type="term" value="F:serine-type peptidase activity"/>
    <property type="evidence" value="ECO:0007669"/>
    <property type="project" value="InterPro"/>
</dbReference>
<evidence type="ECO:0000313" key="4">
    <source>
        <dbReference type="EMBL" id="MCQ5082540.1"/>
    </source>
</evidence>
<dbReference type="Gene3D" id="3.40.50.1820">
    <property type="entry name" value="alpha/beta hydrolase"/>
    <property type="match status" value="1"/>
</dbReference>
<sequence>MRRPHTLLAALLLAALLLAAGTAAAQDYGQAATLKIWDNTTAPHSNGIATPEREPEPNRIADVSQAVLYIFPADPAKATGQAVVICPGGGYVKLCIDYEGYDMAKWFAANGITAAVLKYRMPNGHPEVPLEDVEQALRIMMGLEAGATGFTAGKVGIVGSSAGGHLAASASTLAETKPAFSILFYPVITAEKGKGHQGSFNALLGGSRNAESDTWYSLQNRVTAQTPPTLLLLSDDDKVVPPVNSTLYYNALKEHGVKASMHIYPTGGHGWGIRDHFEYKEQWQQAMLDWLKKLNEA</sequence>
<accession>A0AAJ1CDI7</accession>
<keyword evidence="1 4" id="KW-0378">Hydrolase</keyword>
<name>A0AAJ1CDI7_9BACT</name>
<gene>
    <name evidence="4" type="ORF">NE651_06495</name>
</gene>
<feature type="signal peptide" evidence="2">
    <location>
        <begin position="1"/>
        <end position="25"/>
    </location>
</feature>
<dbReference type="EMBL" id="JANGBQ010000007">
    <property type="protein sequence ID" value="MCQ5082540.1"/>
    <property type="molecule type" value="Genomic_DNA"/>
</dbReference>
<feature type="chain" id="PRO_5042536139" evidence="2">
    <location>
        <begin position="26"/>
        <end position="297"/>
    </location>
</feature>
<dbReference type="Proteomes" id="UP001205035">
    <property type="component" value="Unassembled WGS sequence"/>
</dbReference>
<dbReference type="PANTHER" id="PTHR48081:SF6">
    <property type="entry name" value="PEPTIDASE S9 PROLYL OLIGOPEPTIDASE CATALYTIC DOMAIN-CONTAINING PROTEIN"/>
    <property type="match status" value="1"/>
</dbReference>
<organism evidence="4 5">
    <name type="scientific">Alistipes onderdonkii</name>
    <dbReference type="NCBI Taxonomy" id="328813"/>
    <lineage>
        <taxon>Bacteria</taxon>
        <taxon>Pseudomonadati</taxon>
        <taxon>Bacteroidota</taxon>
        <taxon>Bacteroidia</taxon>
        <taxon>Bacteroidales</taxon>
        <taxon>Rikenellaceae</taxon>
        <taxon>Alistipes</taxon>
    </lineage>
</organism>
<dbReference type="Pfam" id="PF00326">
    <property type="entry name" value="Peptidase_S9"/>
    <property type="match status" value="1"/>
</dbReference>
<dbReference type="InterPro" id="IPR029058">
    <property type="entry name" value="AB_hydrolase_fold"/>
</dbReference>
<dbReference type="RefSeq" id="WP_256166245.1">
    <property type="nucleotide sequence ID" value="NZ_JANGBQ010000007.1"/>
</dbReference>
<feature type="domain" description="Peptidase S9 prolyl oligopeptidase catalytic" evidence="3">
    <location>
        <begin position="152"/>
        <end position="293"/>
    </location>
</feature>
<dbReference type="GO" id="GO:0006508">
    <property type="term" value="P:proteolysis"/>
    <property type="evidence" value="ECO:0007669"/>
    <property type="project" value="InterPro"/>
</dbReference>
<evidence type="ECO:0000313" key="5">
    <source>
        <dbReference type="Proteomes" id="UP001205035"/>
    </source>
</evidence>
<dbReference type="AlphaFoldDB" id="A0AAJ1CDI7"/>
<comment type="caution">
    <text evidence="4">The sequence shown here is derived from an EMBL/GenBank/DDBJ whole genome shotgun (WGS) entry which is preliminary data.</text>
</comment>
<keyword evidence="2" id="KW-0732">Signal</keyword>
<protein>
    <submittedName>
        <fullName evidence="4">Alpha/beta hydrolase</fullName>
    </submittedName>
</protein>
<reference evidence="4" key="1">
    <citation type="submission" date="2022-06" db="EMBL/GenBank/DDBJ databases">
        <title>Isolation of gut microbiota from human fecal samples.</title>
        <authorList>
            <person name="Pamer E.G."/>
            <person name="Barat B."/>
            <person name="Waligurski E."/>
            <person name="Medina S."/>
            <person name="Paddock L."/>
            <person name="Mostad J."/>
        </authorList>
    </citation>
    <scope>NUCLEOTIDE SEQUENCE</scope>
    <source>
        <strain evidence="4">DFI.6.22</strain>
    </source>
</reference>
<dbReference type="SUPFAM" id="SSF53474">
    <property type="entry name" value="alpha/beta-Hydrolases"/>
    <property type="match status" value="1"/>
</dbReference>
<evidence type="ECO:0000256" key="1">
    <source>
        <dbReference type="ARBA" id="ARBA00022801"/>
    </source>
</evidence>